<reference evidence="4 5" key="2">
    <citation type="journal article" date="2016" name="Genome Announc.">
        <title>Permanent Draft Genome Sequences for Two Variants of Frankia sp. Strain CpI1, the First Frankia Strain Isolated from Root Nodules of Comptonia peregrina.</title>
        <authorList>
            <person name="Oshone R."/>
            <person name="Hurst S.G.IV."/>
            <person name="Abebe-Akele F."/>
            <person name="Simpson S."/>
            <person name="Morris K."/>
            <person name="Thomas W.K."/>
            <person name="Tisa L.S."/>
        </authorList>
    </citation>
    <scope>NUCLEOTIDE SEQUENCE [LARGE SCALE GENOMIC DNA]</scope>
    <source>
        <strain evidence="5">CpI1-S</strain>
    </source>
</reference>
<accession>A0A0D8BBR1</accession>
<organism evidence="4 5">
    <name type="scientific">Frankia torreyi</name>
    <dbReference type="NCBI Taxonomy" id="1856"/>
    <lineage>
        <taxon>Bacteria</taxon>
        <taxon>Bacillati</taxon>
        <taxon>Actinomycetota</taxon>
        <taxon>Actinomycetes</taxon>
        <taxon>Frankiales</taxon>
        <taxon>Frankiaceae</taxon>
        <taxon>Frankia</taxon>
    </lineage>
</organism>
<evidence type="ECO:0000259" key="3">
    <source>
        <dbReference type="Pfam" id="PF16656"/>
    </source>
</evidence>
<dbReference type="GO" id="GO:0004035">
    <property type="term" value="F:alkaline phosphatase activity"/>
    <property type="evidence" value="ECO:0007669"/>
    <property type="project" value="UniProtKB-EC"/>
</dbReference>
<keyword evidence="5" id="KW-1185">Reference proteome</keyword>
<dbReference type="Proteomes" id="UP000032545">
    <property type="component" value="Unassembled WGS sequence"/>
</dbReference>
<dbReference type="RefSeq" id="WP_044886633.1">
    <property type="nucleotide sequence ID" value="NZ_JYFN01000034.1"/>
</dbReference>
<feature type="domain" description="Purple acid phosphatase N-terminal" evidence="3">
    <location>
        <begin position="50"/>
        <end position="134"/>
    </location>
</feature>
<dbReference type="Gene3D" id="3.60.21.10">
    <property type="match status" value="1"/>
</dbReference>
<feature type="domain" description="Calcineurin-like phosphoesterase" evidence="2">
    <location>
        <begin position="194"/>
        <end position="409"/>
    </location>
</feature>
<dbReference type="InterPro" id="IPR029052">
    <property type="entry name" value="Metallo-depent_PP-like"/>
</dbReference>
<dbReference type="PROSITE" id="PS51318">
    <property type="entry name" value="TAT"/>
    <property type="match status" value="1"/>
</dbReference>
<dbReference type="Pfam" id="PF00149">
    <property type="entry name" value="Metallophos"/>
    <property type="match status" value="1"/>
</dbReference>
<evidence type="ECO:0000313" key="4">
    <source>
        <dbReference type="EMBL" id="KJE21631.1"/>
    </source>
</evidence>
<dbReference type="AlphaFoldDB" id="A0A0D8BBR1"/>
<dbReference type="Gene3D" id="2.60.40.380">
    <property type="entry name" value="Purple acid phosphatase-like, N-terminal"/>
    <property type="match status" value="1"/>
</dbReference>
<dbReference type="EC" id="3.1.3.1" evidence="4"/>
<gene>
    <name evidence="4" type="ORF">FF36_04088</name>
</gene>
<proteinExistence type="predicted"/>
<keyword evidence="1" id="KW-0732">Signal</keyword>
<evidence type="ECO:0000256" key="1">
    <source>
        <dbReference type="ARBA" id="ARBA00022729"/>
    </source>
</evidence>
<dbReference type="InterPro" id="IPR004843">
    <property type="entry name" value="Calcineurin-like_PHP"/>
</dbReference>
<evidence type="ECO:0000313" key="5">
    <source>
        <dbReference type="Proteomes" id="UP000032545"/>
    </source>
</evidence>
<sequence>MDANPTTGSAGPSRRTLLRTAAIGGGLTVAAGPTLWRQPAFAGTGPDTAPEQVHLGWGDDPATAVTVSWVSPTAVRRPRVRLGTAAGGFGRFVDAEERTYVDGLGGQRVVTYHAKLRGLDPGTAYVYRVDTADGPVAAGSSTGGPGGPGGTFTTARRGRFPFRFTSYGDLATDKAWTISSPNAFHAVDAVERFAPLFHLLNGDLCYANLTFAQQPAVWRDFGVNVARSAANRPWMPALGNHEIEFGNGPHGYESYLTRFSLPSNGIRGLAGNFYSYRVGSALFISLDADDVIYQDGGAFAATDVVPPNGAATIPAGHSQYNRLYTGPLAAGPNGTLTPGGNLQTRWLEHTLAAARADRTIDWIIVQTHQCPLSSSATGNGSDLGLRQAWLPLFDRYRVDLVVSGHDHDYERTFPVRGFDRDRGTEVAGGATVDTLRPRPVVTDPTADTFDTDAGTVYLVLGGGGTSGPTDSYGATPTGARQGKVITRRTEITRNASTGAYTKSPADAVEEAVWSARPDASGHPYGIAVFDLDPGSRPGGPTTITVSYHHAPRVQAGAPPPAYTLLERFTLRRRRSD</sequence>
<name>A0A0D8BBR1_9ACTN</name>
<dbReference type="PANTHER" id="PTHR22953">
    <property type="entry name" value="ACID PHOSPHATASE RELATED"/>
    <property type="match status" value="1"/>
</dbReference>
<dbReference type="InterPro" id="IPR039331">
    <property type="entry name" value="PAPs-like"/>
</dbReference>
<dbReference type="InterPro" id="IPR015914">
    <property type="entry name" value="PAPs_N"/>
</dbReference>
<evidence type="ECO:0000259" key="2">
    <source>
        <dbReference type="Pfam" id="PF00149"/>
    </source>
</evidence>
<dbReference type="SUPFAM" id="SSF56300">
    <property type="entry name" value="Metallo-dependent phosphatases"/>
    <property type="match status" value="1"/>
</dbReference>
<dbReference type="InterPro" id="IPR008963">
    <property type="entry name" value="Purple_acid_Pase-like_N"/>
</dbReference>
<dbReference type="GO" id="GO:0046872">
    <property type="term" value="F:metal ion binding"/>
    <property type="evidence" value="ECO:0007669"/>
    <property type="project" value="InterPro"/>
</dbReference>
<dbReference type="PATRIC" id="fig|1502723.3.peg.3794"/>
<dbReference type="Pfam" id="PF16656">
    <property type="entry name" value="Pur_ac_phosph_N"/>
    <property type="match status" value="1"/>
</dbReference>
<dbReference type="EMBL" id="JYFN01000034">
    <property type="protein sequence ID" value="KJE21631.1"/>
    <property type="molecule type" value="Genomic_DNA"/>
</dbReference>
<reference evidence="5" key="1">
    <citation type="submission" date="2015-02" db="EMBL/GenBank/DDBJ databases">
        <title>Draft Genome of Frankia sp. CpI1-S.</title>
        <authorList>
            <person name="Oshone R.T."/>
            <person name="Ngom M."/>
            <person name="Ghodhbane-Gtari F."/>
            <person name="Gtari M."/>
            <person name="Morris K."/>
            <person name="Thomas K."/>
            <person name="Sen A."/>
            <person name="Tisa L.S."/>
        </authorList>
    </citation>
    <scope>NUCLEOTIDE SEQUENCE [LARGE SCALE GENOMIC DNA]</scope>
    <source>
        <strain evidence="5">CpI1-S</strain>
    </source>
</reference>
<protein>
    <submittedName>
        <fullName evidence="4">Calcineurin-like phosphoesterase</fullName>
        <ecNumber evidence="4">3.1.3.1</ecNumber>
    </submittedName>
</protein>
<dbReference type="GO" id="GO:0003993">
    <property type="term" value="F:acid phosphatase activity"/>
    <property type="evidence" value="ECO:0007669"/>
    <property type="project" value="InterPro"/>
</dbReference>
<dbReference type="SUPFAM" id="SSF49363">
    <property type="entry name" value="Purple acid phosphatase, N-terminal domain"/>
    <property type="match status" value="1"/>
</dbReference>
<dbReference type="PANTHER" id="PTHR22953:SF153">
    <property type="entry name" value="PURPLE ACID PHOSPHATASE"/>
    <property type="match status" value="1"/>
</dbReference>
<dbReference type="InterPro" id="IPR006311">
    <property type="entry name" value="TAT_signal"/>
</dbReference>
<comment type="caution">
    <text evidence="4">The sequence shown here is derived from an EMBL/GenBank/DDBJ whole genome shotgun (WGS) entry which is preliminary data.</text>
</comment>
<keyword evidence="4" id="KW-0378">Hydrolase</keyword>